<dbReference type="Pfam" id="PF05942">
    <property type="entry name" value="PaREP1"/>
    <property type="match status" value="1"/>
</dbReference>
<accession>A0A371R3H4</accession>
<reference evidence="3 4" key="1">
    <citation type="submission" date="2017-07" db="EMBL/GenBank/DDBJ databases">
        <title>Draft genome sequence of aerobic hyperthermophilic archaea, Pyrobaculum aerophilum YKB31 and YKB32.</title>
        <authorList>
            <person name="Mochizuki T."/>
            <person name="Berliner A.J."/>
            <person name="Yoshida-Takashima Y."/>
            <person name="Takaki Y."/>
            <person name="Nunoura T."/>
            <person name="Takai K."/>
        </authorList>
    </citation>
    <scope>NUCLEOTIDE SEQUENCE [LARGE SCALE GENOMIC DNA]</scope>
    <source>
        <strain evidence="1 4">YKB31</strain>
        <strain evidence="2 3">YKB32</strain>
    </source>
</reference>
<dbReference type="Proteomes" id="UP000257123">
    <property type="component" value="Unassembled WGS sequence"/>
</dbReference>
<sequence length="163" mass="18446">MQKFAPPWRDLEGYVQLRLEEASAEAELALKFLAQGLHRNAAGKAFQGWKALLAAAAAKNREVLTSRYPGVIRDKTHKARSRADIIIALMPTTKMREVAGLLVGIYDWELVYLTDLALSLHEFQYNGLDAEGIASRYAHISDVERDIRHLSEKIKEWAEKLKT</sequence>
<dbReference type="Proteomes" id="UP000256877">
    <property type="component" value="Unassembled WGS sequence"/>
</dbReference>
<evidence type="ECO:0000313" key="3">
    <source>
        <dbReference type="Proteomes" id="UP000256877"/>
    </source>
</evidence>
<evidence type="ECO:0000313" key="4">
    <source>
        <dbReference type="Proteomes" id="UP000257123"/>
    </source>
</evidence>
<evidence type="ECO:0000313" key="1">
    <source>
        <dbReference type="EMBL" id="RFA98336.1"/>
    </source>
</evidence>
<dbReference type="InterPro" id="IPR010268">
    <property type="entry name" value="PaREP1"/>
</dbReference>
<dbReference type="AlphaFoldDB" id="A0A371R3H4"/>
<dbReference type="EMBL" id="NMUF01000001">
    <property type="protein sequence ID" value="RFB00440.1"/>
    <property type="molecule type" value="Genomic_DNA"/>
</dbReference>
<evidence type="ECO:0008006" key="5">
    <source>
        <dbReference type="Google" id="ProtNLM"/>
    </source>
</evidence>
<name>A0A371R3H4_9CREN</name>
<dbReference type="EMBL" id="NMUE01000002">
    <property type="protein sequence ID" value="RFA98336.1"/>
    <property type="molecule type" value="Genomic_DNA"/>
</dbReference>
<protein>
    <recommendedName>
        <fullName evidence="5">PaREP1</fullName>
    </recommendedName>
</protein>
<organism evidence="1 4">
    <name type="scientific">Pyrobaculum aerophilum</name>
    <dbReference type="NCBI Taxonomy" id="13773"/>
    <lineage>
        <taxon>Archaea</taxon>
        <taxon>Thermoproteota</taxon>
        <taxon>Thermoprotei</taxon>
        <taxon>Thermoproteales</taxon>
        <taxon>Thermoproteaceae</taxon>
        <taxon>Pyrobaculum</taxon>
    </lineage>
</organism>
<proteinExistence type="predicted"/>
<evidence type="ECO:0000313" key="2">
    <source>
        <dbReference type="EMBL" id="RFB00440.1"/>
    </source>
</evidence>
<dbReference type="RefSeq" id="WP_116420399.1">
    <property type="nucleotide sequence ID" value="NZ_NMUE01000002.1"/>
</dbReference>
<gene>
    <name evidence="1" type="ORF">CGL51_01315</name>
    <name evidence="2" type="ORF">CGL52_00910</name>
</gene>
<comment type="caution">
    <text evidence="1">The sequence shown here is derived from an EMBL/GenBank/DDBJ whole genome shotgun (WGS) entry which is preliminary data.</text>
</comment>
<dbReference type="OrthoDB" id="27131at2157"/>